<dbReference type="Proteomes" id="UP000269001">
    <property type="component" value="Unassembled WGS sequence"/>
</dbReference>
<evidence type="ECO:0008006" key="3">
    <source>
        <dbReference type="Google" id="ProtNLM"/>
    </source>
</evidence>
<evidence type="ECO:0000313" key="1">
    <source>
        <dbReference type="EMBL" id="RKG35328.1"/>
    </source>
</evidence>
<reference evidence="1 2" key="1">
    <citation type="submission" date="2018-09" db="EMBL/GenBank/DDBJ databases">
        <title>The draft genome of Acinetobacter spp. strains.</title>
        <authorList>
            <person name="Qin J."/>
            <person name="Feng Y."/>
            <person name="Zong Z."/>
        </authorList>
    </citation>
    <scope>NUCLEOTIDE SEQUENCE [LARGE SCALE GENOMIC DNA]</scope>
    <source>
        <strain evidence="1 2">WCHAc060096</strain>
    </source>
</reference>
<gene>
    <name evidence="1" type="ORF">D7V21_03235</name>
</gene>
<evidence type="ECO:0000313" key="2">
    <source>
        <dbReference type="Proteomes" id="UP000269001"/>
    </source>
</evidence>
<dbReference type="RefSeq" id="WP_120369101.1">
    <property type="nucleotide sequence ID" value="NZ_LXGN01000001.1"/>
</dbReference>
<dbReference type="Gene3D" id="1.20.910.10">
    <property type="entry name" value="Heme oxygenase-like"/>
    <property type="match status" value="1"/>
</dbReference>
<dbReference type="InterPro" id="IPR016084">
    <property type="entry name" value="Haem_Oase-like_multi-hlx"/>
</dbReference>
<protein>
    <recommendedName>
        <fullName evidence="3">Iron-containing redox enzyme family protein</fullName>
    </recommendedName>
</protein>
<sequence length="284" mass="33108">MIHNPSFTQSEDSRAEVIAFIKNAIPTDLWTFNTELVKPFRTEIDQHVLFEHDILEDLKHQKLNLQQLKTIHLNYLNCIVKIFTDALSMLIFQANQLESNQNIDIQNRILSKIYARYLLSLNLLDELGFNTVDLQQSSPAKSHLAHYLKILEQFGVNHPIEQEKIESEAFAIQDFIRSHYHSYLNLLLILSITEKQVIVFSEALHMNLKKFGEIFDQGYYACHGVANDQDNLANDDNHANDLWLLCIQAIRPENKSELHEVMQRYLSLWQAFWTKMSQISLSPI</sequence>
<comment type="caution">
    <text evidence="1">The sequence shown here is derived from an EMBL/GenBank/DDBJ whole genome shotgun (WGS) entry which is preliminary data.</text>
</comment>
<accession>A0A3A8EMD6</accession>
<dbReference type="AlphaFoldDB" id="A0A3A8EMD6"/>
<dbReference type="EMBL" id="RAXU01000003">
    <property type="protein sequence ID" value="RKG35328.1"/>
    <property type="molecule type" value="Genomic_DNA"/>
</dbReference>
<organism evidence="1 2">
    <name type="scientific">Acinetobacter guerrae</name>
    <dbReference type="NCBI Taxonomy" id="1843371"/>
    <lineage>
        <taxon>Bacteria</taxon>
        <taxon>Pseudomonadati</taxon>
        <taxon>Pseudomonadota</taxon>
        <taxon>Gammaproteobacteria</taxon>
        <taxon>Moraxellales</taxon>
        <taxon>Moraxellaceae</taxon>
        <taxon>Acinetobacter</taxon>
    </lineage>
</organism>
<dbReference type="SUPFAM" id="SSF48613">
    <property type="entry name" value="Heme oxygenase-like"/>
    <property type="match status" value="1"/>
</dbReference>
<proteinExistence type="predicted"/>
<name>A0A3A8EMD6_9GAMM</name>
<dbReference type="OrthoDB" id="516940at2"/>
<keyword evidence="2" id="KW-1185">Reference proteome</keyword>